<evidence type="ECO:0000256" key="7">
    <source>
        <dbReference type="ARBA" id="ARBA00023080"/>
    </source>
</evidence>
<evidence type="ECO:0000256" key="1">
    <source>
        <dbReference type="ARBA" id="ARBA00008023"/>
    </source>
</evidence>
<evidence type="ECO:0000256" key="2">
    <source>
        <dbReference type="ARBA" id="ARBA00011738"/>
    </source>
</evidence>
<reference evidence="12 13" key="1">
    <citation type="submission" date="2018-03" db="EMBL/GenBank/DDBJ databases">
        <title>The Complete Genome of Celeribacter baekdonensis strain LH4, a Thiosulfate-Oxidizing Alphaproteobacterium Isolated from Gulf of Mexico Continental Slope Sediments.</title>
        <authorList>
            <person name="Flood B.E."/>
            <person name="Bailey J.V."/>
            <person name="Leprich D."/>
        </authorList>
    </citation>
    <scope>NUCLEOTIDE SEQUENCE [LARGE SCALE GENOMIC DNA]</scope>
    <source>
        <strain evidence="12 13">LH4</strain>
    </source>
</reference>
<dbReference type="HAMAP" id="MF_01405">
    <property type="entry name" value="Non_canon_purine_NTPase"/>
    <property type="match status" value="1"/>
</dbReference>
<organism evidence="12 13">
    <name type="scientific">Celeribacter baekdonensis</name>
    <dbReference type="NCBI Taxonomy" id="875171"/>
    <lineage>
        <taxon>Bacteria</taxon>
        <taxon>Pseudomonadati</taxon>
        <taxon>Pseudomonadota</taxon>
        <taxon>Alphaproteobacteria</taxon>
        <taxon>Rhodobacterales</taxon>
        <taxon>Roseobacteraceae</taxon>
        <taxon>Celeribacter</taxon>
    </lineage>
</organism>
<dbReference type="RefSeq" id="WP_107721278.1">
    <property type="nucleotide sequence ID" value="NZ_CP028475.1"/>
</dbReference>
<accession>A0A2R4M5S5</accession>
<comment type="catalytic activity">
    <reaction evidence="8 10">
        <text>dITP + H2O = dIMP + diphosphate + H(+)</text>
        <dbReference type="Rhea" id="RHEA:28342"/>
        <dbReference type="ChEBI" id="CHEBI:15377"/>
        <dbReference type="ChEBI" id="CHEBI:15378"/>
        <dbReference type="ChEBI" id="CHEBI:33019"/>
        <dbReference type="ChEBI" id="CHEBI:61194"/>
        <dbReference type="ChEBI" id="CHEBI:61382"/>
        <dbReference type="EC" id="3.6.1.66"/>
    </reaction>
</comment>
<feature type="binding site" evidence="10">
    <location>
        <begin position="188"/>
        <end position="189"/>
    </location>
    <ligand>
        <name>substrate</name>
    </ligand>
</feature>
<dbReference type="AlphaFoldDB" id="A0A2R4M5S5"/>
<dbReference type="GO" id="GO:0009146">
    <property type="term" value="P:purine nucleoside triphosphate catabolic process"/>
    <property type="evidence" value="ECO:0007669"/>
    <property type="project" value="UniProtKB-UniRule"/>
</dbReference>
<evidence type="ECO:0000256" key="8">
    <source>
        <dbReference type="ARBA" id="ARBA00051875"/>
    </source>
</evidence>
<dbReference type="GO" id="GO:0046872">
    <property type="term" value="F:metal ion binding"/>
    <property type="evidence" value="ECO:0007669"/>
    <property type="project" value="UniProtKB-KW"/>
</dbReference>
<comment type="similarity">
    <text evidence="1 10 11">Belongs to the HAM1 NTPase family.</text>
</comment>
<dbReference type="EC" id="3.6.1.66" evidence="10"/>
<evidence type="ECO:0000313" key="13">
    <source>
        <dbReference type="Proteomes" id="UP000241447"/>
    </source>
</evidence>
<sequence length="206" mass="22543">MRTFDGDTLVLASHNKGKLREIAELLAPFGIKVISAGDLGFEEPDETEDTFAGNARIKAHFASKESGLPALSDDSGIMVDALGGAPGVYTADWAETPNGRDFPMAMKKVWDKLEAIDASEPRTARFCCTLCLAWPDGHDEIFEGKVEGRLVWPMRGDLGFGFDPIFLPEGETETFGEMDPAKKQDMSHRADAFRKLVSGPFKDLSK</sequence>
<feature type="binding site" evidence="10">
    <location>
        <position position="75"/>
    </location>
    <ligand>
        <name>substrate</name>
    </ligand>
</feature>
<feature type="binding site" evidence="10">
    <location>
        <begin position="160"/>
        <end position="163"/>
    </location>
    <ligand>
        <name>substrate</name>
    </ligand>
</feature>
<dbReference type="InterPro" id="IPR002637">
    <property type="entry name" value="RdgB/HAM1"/>
</dbReference>
<evidence type="ECO:0000313" key="12">
    <source>
        <dbReference type="EMBL" id="AVW92525.1"/>
    </source>
</evidence>
<dbReference type="GO" id="GO:0036222">
    <property type="term" value="F:XTP diphosphatase activity"/>
    <property type="evidence" value="ECO:0007669"/>
    <property type="project" value="UniProtKB-UniRule"/>
</dbReference>
<feature type="binding site" evidence="10">
    <location>
        <begin position="13"/>
        <end position="18"/>
    </location>
    <ligand>
        <name>substrate</name>
    </ligand>
</feature>
<dbReference type="GO" id="GO:0017111">
    <property type="term" value="F:ribonucleoside triphosphate phosphatase activity"/>
    <property type="evidence" value="ECO:0007669"/>
    <property type="project" value="InterPro"/>
</dbReference>
<gene>
    <name evidence="12" type="primary">rdgB</name>
    <name evidence="12" type="ORF">DA792_16690</name>
</gene>
<dbReference type="GO" id="GO:0035870">
    <property type="term" value="F:dITP diphosphatase activity"/>
    <property type="evidence" value="ECO:0007669"/>
    <property type="project" value="UniProtKB-UniRule"/>
</dbReference>
<evidence type="ECO:0000256" key="3">
    <source>
        <dbReference type="ARBA" id="ARBA00022723"/>
    </source>
</evidence>
<dbReference type="NCBIfam" id="TIGR00042">
    <property type="entry name" value="RdgB/HAM1 family non-canonical purine NTP pyrophosphatase"/>
    <property type="match status" value="1"/>
</dbReference>
<evidence type="ECO:0000256" key="4">
    <source>
        <dbReference type="ARBA" id="ARBA00022741"/>
    </source>
</evidence>
<dbReference type="GO" id="GO:0005829">
    <property type="term" value="C:cytosol"/>
    <property type="evidence" value="ECO:0007669"/>
    <property type="project" value="TreeGrafter"/>
</dbReference>
<comment type="catalytic activity">
    <reaction evidence="10">
        <text>ITP + H2O = IMP + diphosphate + H(+)</text>
        <dbReference type="Rhea" id="RHEA:29399"/>
        <dbReference type="ChEBI" id="CHEBI:15377"/>
        <dbReference type="ChEBI" id="CHEBI:15378"/>
        <dbReference type="ChEBI" id="CHEBI:33019"/>
        <dbReference type="ChEBI" id="CHEBI:58053"/>
        <dbReference type="ChEBI" id="CHEBI:61402"/>
        <dbReference type="EC" id="3.6.1.66"/>
    </reaction>
</comment>
<dbReference type="InterPro" id="IPR029001">
    <property type="entry name" value="ITPase-like_fam"/>
</dbReference>
<evidence type="ECO:0000256" key="6">
    <source>
        <dbReference type="ARBA" id="ARBA00022842"/>
    </source>
</evidence>
<evidence type="ECO:0000256" key="5">
    <source>
        <dbReference type="ARBA" id="ARBA00022801"/>
    </source>
</evidence>
<feature type="active site" description="Proton acceptor" evidence="10">
    <location>
        <position position="74"/>
    </location>
</feature>
<dbReference type="PANTHER" id="PTHR11067:SF9">
    <property type="entry name" value="INOSINE TRIPHOSPHATE PYROPHOSPHATASE"/>
    <property type="match status" value="1"/>
</dbReference>
<dbReference type="PANTHER" id="PTHR11067">
    <property type="entry name" value="INOSINE TRIPHOSPHATE PYROPHOSPHATASE/HAM1 PROTEIN"/>
    <property type="match status" value="1"/>
</dbReference>
<evidence type="ECO:0000256" key="10">
    <source>
        <dbReference type="HAMAP-Rule" id="MF_01405"/>
    </source>
</evidence>
<comment type="function">
    <text evidence="10">Pyrophosphatase that catalyzes the hydrolysis of nucleoside triphosphates to their monophosphate derivatives, with a high preference for the non-canonical purine nucleotides XTP (xanthosine triphosphate), dITP (deoxyinosine triphosphate) and ITP. Seems to function as a house-cleaning enzyme that removes non-canonical purine nucleotides from the nucleotide pool, thus preventing their incorporation into DNA/RNA and avoiding chromosomal lesions.</text>
</comment>
<dbReference type="Gene3D" id="3.90.950.10">
    <property type="match status" value="1"/>
</dbReference>
<dbReference type="OrthoDB" id="9807456at2"/>
<dbReference type="GO" id="GO:0009117">
    <property type="term" value="P:nucleotide metabolic process"/>
    <property type="evidence" value="ECO:0007669"/>
    <property type="project" value="UniProtKB-KW"/>
</dbReference>
<protein>
    <recommendedName>
        <fullName evidence="10">dITP/XTP pyrophosphatase</fullName>
        <ecNumber evidence="10">3.6.1.66</ecNumber>
    </recommendedName>
    <alternativeName>
        <fullName evidence="10">Non-canonical purine NTP pyrophosphatase</fullName>
    </alternativeName>
    <alternativeName>
        <fullName evidence="10">Non-standard purine NTP pyrophosphatase</fullName>
    </alternativeName>
    <alternativeName>
        <fullName evidence="10">Nucleoside-triphosphate diphosphatase</fullName>
    </alternativeName>
    <alternativeName>
        <fullName evidence="10">Nucleoside-triphosphate pyrophosphatase</fullName>
        <shortName evidence="10">NTPase</shortName>
    </alternativeName>
</protein>
<dbReference type="EMBL" id="CP028475">
    <property type="protein sequence ID" value="AVW92525.1"/>
    <property type="molecule type" value="Genomic_DNA"/>
</dbReference>
<dbReference type="GO" id="GO:0036220">
    <property type="term" value="F:ITP diphosphatase activity"/>
    <property type="evidence" value="ECO:0007669"/>
    <property type="project" value="UniProtKB-UniRule"/>
</dbReference>
<dbReference type="Pfam" id="PF01725">
    <property type="entry name" value="Ham1p_like"/>
    <property type="match status" value="1"/>
</dbReference>
<keyword evidence="4 10" id="KW-0547">Nucleotide-binding</keyword>
<feature type="binding site" evidence="10">
    <location>
        <position position="74"/>
    </location>
    <ligand>
        <name>Mg(2+)</name>
        <dbReference type="ChEBI" id="CHEBI:18420"/>
    </ligand>
</feature>
<name>A0A2R4M5S5_9RHOB</name>
<comment type="cofactor">
    <cofactor evidence="10">
        <name>Mg(2+)</name>
        <dbReference type="ChEBI" id="CHEBI:18420"/>
    </cofactor>
    <text evidence="10">Binds 1 Mg(2+) ion per subunit.</text>
</comment>
<dbReference type="CDD" id="cd00515">
    <property type="entry name" value="HAM1"/>
    <property type="match status" value="1"/>
</dbReference>
<keyword evidence="5 10" id="KW-0378">Hydrolase</keyword>
<dbReference type="KEGG" id="cbak:DA792_16690"/>
<evidence type="ECO:0000256" key="11">
    <source>
        <dbReference type="RuleBase" id="RU003781"/>
    </source>
</evidence>
<dbReference type="GO" id="GO:0000166">
    <property type="term" value="F:nucleotide binding"/>
    <property type="evidence" value="ECO:0007669"/>
    <property type="project" value="UniProtKB-KW"/>
</dbReference>
<dbReference type="Proteomes" id="UP000241447">
    <property type="component" value="Chromosome"/>
</dbReference>
<evidence type="ECO:0000256" key="9">
    <source>
        <dbReference type="ARBA" id="ARBA00052017"/>
    </source>
</evidence>
<keyword evidence="6 10" id="KW-0460">Magnesium</keyword>
<dbReference type="InterPro" id="IPR020922">
    <property type="entry name" value="dITP/XTP_pyrophosphatase"/>
</dbReference>
<feature type="binding site" evidence="10">
    <location>
        <position position="183"/>
    </location>
    <ligand>
        <name>substrate</name>
    </ligand>
</feature>
<keyword evidence="7 10" id="KW-0546">Nucleotide metabolism</keyword>
<proteinExistence type="inferred from homology"/>
<dbReference type="FunFam" id="3.90.950.10:FF:000001">
    <property type="entry name" value="dITP/XTP pyrophosphatase"/>
    <property type="match status" value="1"/>
</dbReference>
<keyword evidence="3 10" id="KW-0479">Metal-binding</keyword>
<feature type="binding site" evidence="10">
    <location>
        <position position="45"/>
    </location>
    <ligand>
        <name>Mg(2+)</name>
        <dbReference type="ChEBI" id="CHEBI:18420"/>
    </ligand>
</feature>
<dbReference type="SUPFAM" id="SSF52972">
    <property type="entry name" value="ITPase-like"/>
    <property type="match status" value="1"/>
</dbReference>
<comment type="subunit">
    <text evidence="2 10">Homodimer.</text>
</comment>
<comment type="catalytic activity">
    <reaction evidence="9 10">
        <text>XTP + H2O = XMP + diphosphate + H(+)</text>
        <dbReference type="Rhea" id="RHEA:28610"/>
        <dbReference type="ChEBI" id="CHEBI:15377"/>
        <dbReference type="ChEBI" id="CHEBI:15378"/>
        <dbReference type="ChEBI" id="CHEBI:33019"/>
        <dbReference type="ChEBI" id="CHEBI:57464"/>
        <dbReference type="ChEBI" id="CHEBI:61314"/>
        <dbReference type="EC" id="3.6.1.66"/>
    </reaction>
</comment>